<proteinExistence type="predicted"/>
<organism evidence="2 3">
    <name type="scientific">Pythium insidiosum</name>
    <name type="common">Pythiosis disease agent</name>
    <dbReference type="NCBI Taxonomy" id="114742"/>
    <lineage>
        <taxon>Eukaryota</taxon>
        <taxon>Sar</taxon>
        <taxon>Stramenopiles</taxon>
        <taxon>Oomycota</taxon>
        <taxon>Peronosporomycetes</taxon>
        <taxon>Pythiales</taxon>
        <taxon>Pythiaceae</taxon>
        <taxon>Pythium</taxon>
    </lineage>
</organism>
<dbReference type="Gene3D" id="3.40.525.10">
    <property type="entry name" value="CRAL-TRIO lipid binding domain"/>
    <property type="match status" value="1"/>
</dbReference>
<accession>A0AAD5Q5X3</accession>
<dbReference type="PANTHER" id="PTHR45824">
    <property type="entry name" value="GH16843P"/>
    <property type="match status" value="1"/>
</dbReference>
<evidence type="ECO:0000313" key="3">
    <source>
        <dbReference type="Proteomes" id="UP001209570"/>
    </source>
</evidence>
<dbReference type="AlphaFoldDB" id="A0AAD5Q5X3"/>
<dbReference type="SUPFAM" id="SSF52087">
    <property type="entry name" value="CRAL/TRIO domain"/>
    <property type="match status" value="1"/>
</dbReference>
<reference evidence="2" key="1">
    <citation type="submission" date="2021-12" db="EMBL/GenBank/DDBJ databases">
        <title>Prjna785345.</title>
        <authorList>
            <person name="Rujirawat T."/>
            <person name="Krajaejun T."/>
        </authorList>
    </citation>
    <scope>NUCLEOTIDE SEQUENCE</scope>
    <source>
        <strain evidence="2">Pi057C3</strain>
    </source>
</reference>
<dbReference type="CDD" id="cd00170">
    <property type="entry name" value="SEC14"/>
    <property type="match status" value="1"/>
</dbReference>
<dbReference type="EMBL" id="JAKCXM010000592">
    <property type="protein sequence ID" value="KAJ0392670.1"/>
    <property type="molecule type" value="Genomic_DNA"/>
</dbReference>
<dbReference type="Proteomes" id="UP001209570">
    <property type="component" value="Unassembled WGS sequence"/>
</dbReference>
<dbReference type="InterPro" id="IPR052578">
    <property type="entry name" value="PI_Transfer_CRAL-TRIO"/>
</dbReference>
<sequence>MKQQVESETLQRFRQDVAAAAGVAVAATRVFSDDYLSAVIRVPGRELSYAADKMAKCLQWRISYGVDTLRLDTVRAHIANGSMYWHGYDWQRRPILWVRPRLKDWAAMAQTRDNEVRAHVYLLELAFREFMPPRECAVTVVADAAGLGTRETDVWLMQGLVTTCVANYPDRIAKLCVGPVNSAVKTISSLVMPLLPPRLREKVEFLSDPTKELPRLLPEELIPDYMGGRAAHDLRGDSGNDAALLDVEVMIQQQKQKLAELVAMEAR</sequence>
<name>A0AAD5Q5X3_PYTIN</name>
<evidence type="ECO:0000259" key="1">
    <source>
        <dbReference type="PROSITE" id="PS50191"/>
    </source>
</evidence>
<dbReference type="SMART" id="SM00516">
    <property type="entry name" value="SEC14"/>
    <property type="match status" value="1"/>
</dbReference>
<gene>
    <name evidence="2" type="ORF">P43SY_006949</name>
</gene>
<feature type="domain" description="CRAL-TRIO" evidence="1">
    <location>
        <begin position="85"/>
        <end position="234"/>
    </location>
</feature>
<dbReference type="Pfam" id="PF00650">
    <property type="entry name" value="CRAL_TRIO"/>
    <property type="match status" value="1"/>
</dbReference>
<comment type="caution">
    <text evidence="2">The sequence shown here is derived from an EMBL/GenBank/DDBJ whole genome shotgun (WGS) entry which is preliminary data.</text>
</comment>
<dbReference type="InterPro" id="IPR001251">
    <property type="entry name" value="CRAL-TRIO_dom"/>
</dbReference>
<dbReference type="InterPro" id="IPR036865">
    <property type="entry name" value="CRAL-TRIO_dom_sf"/>
</dbReference>
<dbReference type="GO" id="GO:0008526">
    <property type="term" value="F:phosphatidylinositol transfer activity"/>
    <property type="evidence" value="ECO:0007669"/>
    <property type="project" value="TreeGrafter"/>
</dbReference>
<dbReference type="PROSITE" id="PS50191">
    <property type="entry name" value="CRAL_TRIO"/>
    <property type="match status" value="1"/>
</dbReference>
<dbReference type="PANTHER" id="PTHR45824:SF29">
    <property type="entry name" value="GH16843P"/>
    <property type="match status" value="1"/>
</dbReference>
<protein>
    <recommendedName>
        <fullName evidence="1">CRAL-TRIO domain-containing protein</fullName>
    </recommendedName>
</protein>
<keyword evidence="3" id="KW-1185">Reference proteome</keyword>
<evidence type="ECO:0000313" key="2">
    <source>
        <dbReference type="EMBL" id="KAJ0392670.1"/>
    </source>
</evidence>